<keyword evidence="1" id="KW-0677">Repeat</keyword>
<reference evidence="5" key="2">
    <citation type="submission" date="2023-05" db="EMBL/GenBank/DDBJ databases">
        <authorList>
            <person name="Schelkunov M.I."/>
        </authorList>
    </citation>
    <scope>NUCLEOTIDE SEQUENCE</scope>
    <source>
        <strain evidence="5">Hsosn_3</strain>
        <tissue evidence="5">Leaf</tissue>
    </source>
</reference>
<dbReference type="InterPro" id="IPR002110">
    <property type="entry name" value="Ankyrin_rpt"/>
</dbReference>
<dbReference type="InterPro" id="IPR008962">
    <property type="entry name" value="PapD-like_sf"/>
</dbReference>
<dbReference type="SUPFAM" id="SSF49354">
    <property type="entry name" value="PapD-like"/>
    <property type="match status" value="1"/>
</dbReference>
<dbReference type="PRINTS" id="PR01415">
    <property type="entry name" value="ANKYRIN"/>
</dbReference>
<evidence type="ECO:0000313" key="6">
    <source>
        <dbReference type="Proteomes" id="UP001237642"/>
    </source>
</evidence>
<dbReference type="PROSITE" id="PS50297">
    <property type="entry name" value="ANK_REP_REGION"/>
    <property type="match status" value="4"/>
</dbReference>
<dbReference type="SMART" id="SM00248">
    <property type="entry name" value="ANK"/>
    <property type="match status" value="8"/>
</dbReference>
<dbReference type="SUPFAM" id="SSF48403">
    <property type="entry name" value="Ankyrin repeat"/>
    <property type="match status" value="1"/>
</dbReference>
<dbReference type="InterPro" id="IPR013783">
    <property type="entry name" value="Ig-like_fold"/>
</dbReference>
<feature type="repeat" description="ANK" evidence="3">
    <location>
        <begin position="276"/>
        <end position="308"/>
    </location>
</feature>
<dbReference type="InterPro" id="IPR000535">
    <property type="entry name" value="MSP_dom"/>
</dbReference>
<evidence type="ECO:0000313" key="5">
    <source>
        <dbReference type="EMBL" id="KAK1396927.1"/>
    </source>
</evidence>
<sequence length="468" mass="51412">MEKLVEVSEQEVRIDFSLGCKCRATVHLRSLSSTTSIAFKIQTSSPHRFLVNPPTGLIPPLSHSSFQVILKPQSQLPSTFPRSSPCDKFLIRTALAPQLNHLTSDSQLVHSWFNSLPTSFITQDIKLKVAFVGPFLLRHAVITGDCESVKNILKRQKTVLQSRDAESLLRVAAELDNSEEMVELLTESEYNINRHGKSFGVNESSWIKGWTDLHVAAANNRTDEISILISNKEGGPLDCKDKEGRTPLYLAANEGFDECVRVLVRAGANVDARTNDGRTALYKAVTNGDRRMMELLIDMGADPTFDPADHRGRSALQLARERGQKEVVELLERGEAVLNASRSGHVKLLELLLETDAKVNYCDQYGLTPLHVAAMKGHKDVAMLLVEYGSELDSQDSDGHTPLHLAVESGDKDMVEVLLNRGGDVNAMSNKGATPLYISQLLRFDSITKLLLASGANATVLPLSCSSS</sequence>
<evidence type="ECO:0000256" key="3">
    <source>
        <dbReference type="PROSITE-ProRule" id="PRU00023"/>
    </source>
</evidence>
<dbReference type="PROSITE" id="PS50202">
    <property type="entry name" value="MSP"/>
    <property type="match status" value="1"/>
</dbReference>
<dbReference type="AlphaFoldDB" id="A0AAD8J6N9"/>
<dbReference type="Pfam" id="PF13637">
    <property type="entry name" value="Ank_4"/>
    <property type="match status" value="1"/>
</dbReference>
<organism evidence="5 6">
    <name type="scientific">Heracleum sosnowskyi</name>
    <dbReference type="NCBI Taxonomy" id="360622"/>
    <lineage>
        <taxon>Eukaryota</taxon>
        <taxon>Viridiplantae</taxon>
        <taxon>Streptophyta</taxon>
        <taxon>Embryophyta</taxon>
        <taxon>Tracheophyta</taxon>
        <taxon>Spermatophyta</taxon>
        <taxon>Magnoliopsida</taxon>
        <taxon>eudicotyledons</taxon>
        <taxon>Gunneridae</taxon>
        <taxon>Pentapetalae</taxon>
        <taxon>asterids</taxon>
        <taxon>campanulids</taxon>
        <taxon>Apiales</taxon>
        <taxon>Apiaceae</taxon>
        <taxon>Apioideae</taxon>
        <taxon>apioid superclade</taxon>
        <taxon>Tordylieae</taxon>
        <taxon>Tordyliinae</taxon>
        <taxon>Heracleum</taxon>
    </lineage>
</organism>
<keyword evidence="6" id="KW-1185">Reference proteome</keyword>
<proteinExistence type="predicted"/>
<dbReference type="PROSITE" id="PS50088">
    <property type="entry name" value="ANK_REPEAT"/>
    <property type="match status" value="4"/>
</dbReference>
<evidence type="ECO:0000259" key="4">
    <source>
        <dbReference type="PROSITE" id="PS50202"/>
    </source>
</evidence>
<reference evidence="5" key="1">
    <citation type="submission" date="2023-02" db="EMBL/GenBank/DDBJ databases">
        <title>Genome of toxic invasive species Heracleum sosnowskyi carries increased number of genes despite the absence of recent whole-genome duplications.</title>
        <authorList>
            <person name="Schelkunov M."/>
            <person name="Shtratnikova V."/>
            <person name="Makarenko M."/>
            <person name="Klepikova A."/>
            <person name="Omelchenko D."/>
            <person name="Novikova G."/>
            <person name="Obukhova E."/>
            <person name="Bogdanov V."/>
            <person name="Penin A."/>
            <person name="Logacheva M."/>
        </authorList>
    </citation>
    <scope>NUCLEOTIDE SEQUENCE</scope>
    <source>
        <strain evidence="5">Hsosn_3</strain>
        <tissue evidence="5">Leaf</tissue>
    </source>
</reference>
<feature type="domain" description="MSP" evidence="4">
    <location>
        <begin position="1"/>
        <end position="130"/>
    </location>
</feature>
<dbReference type="Gene3D" id="1.25.40.20">
    <property type="entry name" value="Ankyrin repeat-containing domain"/>
    <property type="match status" value="4"/>
</dbReference>
<evidence type="ECO:0000256" key="1">
    <source>
        <dbReference type="ARBA" id="ARBA00022737"/>
    </source>
</evidence>
<dbReference type="Pfam" id="PF00023">
    <property type="entry name" value="Ank"/>
    <property type="match status" value="1"/>
</dbReference>
<dbReference type="Pfam" id="PF12796">
    <property type="entry name" value="Ank_2"/>
    <property type="match status" value="1"/>
</dbReference>
<name>A0AAD8J6N9_9APIA</name>
<dbReference type="Pfam" id="PF00635">
    <property type="entry name" value="Motile_Sperm"/>
    <property type="match status" value="1"/>
</dbReference>
<dbReference type="Gene3D" id="2.60.40.10">
    <property type="entry name" value="Immunoglobulins"/>
    <property type="match status" value="1"/>
</dbReference>
<feature type="repeat" description="ANK" evidence="3">
    <location>
        <begin position="398"/>
        <end position="430"/>
    </location>
</feature>
<dbReference type="EMBL" id="JAUIZM010000002">
    <property type="protein sequence ID" value="KAK1396927.1"/>
    <property type="molecule type" value="Genomic_DNA"/>
</dbReference>
<gene>
    <name evidence="5" type="ORF">POM88_006790</name>
</gene>
<dbReference type="PANTHER" id="PTHR24198:SF165">
    <property type="entry name" value="ANKYRIN REPEAT-CONTAINING PROTEIN-RELATED"/>
    <property type="match status" value="1"/>
</dbReference>
<feature type="repeat" description="ANK" evidence="3">
    <location>
        <begin position="365"/>
        <end position="397"/>
    </location>
</feature>
<dbReference type="PANTHER" id="PTHR24198">
    <property type="entry name" value="ANKYRIN REPEAT AND PROTEIN KINASE DOMAIN-CONTAINING PROTEIN"/>
    <property type="match status" value="1"/>
</dbReference>
<protein>
    <submittedName>
        <fullName evidence="5">MSP domain-containing protein</fullName>
    </submittedName>
</protein>
<accession>A0AAD8J6N9</accession>
<dbReference type="Proteomes" id="UP001237642">
    <property type="component" value="Unassembled WGS sequence"/>
</dbReference>
<evidence type="ECO:0000256" key="2">
    <source>
        <dbReference type="ARBA" id="ARBA00023043"/>
    </source>
</evidence>
<comment type="caution">
    <text evidence="5">The sequence shown here is derived from an EMBL/GenBank/DDBJ whole genome shotgun (WGS) entry which is preliminary data.</text>
</comment>
<feature type="repeat" description="ANK" evidence="3">
    <location>
        <begin position="243"/>
        <end position="275"/>
    </location>
</feature>
<dbReference type="InterPro" id="IPR036770">
    <property type="entry name" value="Ankyrin_rpt-contain_sf"/>
</dbReference>
<keyword evidence="2 3" id="KW-0040">ANK repeat</keyword>